<gene>
    <name evidence="3" type="ORF">CFBP7129_26495</name>
</gene>
<dbReference type="InterPro" id="IPR013154">
    <property type="entry name" value="ADH-like_N"/>
</dbReference>
<dbReference type="RefSeq" id="WP_137006101.1">
    <property type="nucleotide sequence ID" value="NZ_CP039924.1"/>
</dbReference>
<geneLocation type="plasmid" evidence="4">
    <name>patcfbp7129a</name>
</geneLocation>
<dbReference type="Pfam" id="PF08240">
    <property type="entry name" value="ADH_N"/>
    <property type="match status" value="1"/>
</dbReference>
<dbReference type="GO" id="GO:0008270">
    <property type="term" value="F:zinc ion binding"/>
    <property type="evidence" value="ECO:0007669"/>
    <property type="project" value="InterPro"/>
</dbReference>
<protein>
    <recommendedName>
        <fullName evidence="1">Zinc-type alcohol dehydrogenase-like protein</fullName>
    </recommendedName>
</protein>
<dbReference type="CDD" id="cd08252">
    <property type="entry name" value="AL_MDR"/>
    <property type="match status" value="1"/>
</dbReference>
<keyword evidence="1" id="KW-0862">Zinc</keyword>
<dbReference type="SUPFAM" id="SSF51735">
    <property type="entry name" value="NAD(P)-binding Rossmann-fold domains"/>
    <property type="match status" value="1"/>
</dbReference>
<accession>A0A4D7Z177</accession>
<dbReference type="Gene3D" id="3.40.50.720">
    <property type="entry name" value="NAD(P)-binding Rossmann-like Domain"/>
    <property type="match status" value="1"/>
</dbReference>
<dbReference type="AlphaFoldDB" id="A0A4D7Z177"/>
<keyword evidence="3" id="KW-0614">Plasmid</keyword>
<dbReference type="InterPro" id="IPR020843">
    <property type="entry name" value="ER"/>
</dbReference>
<dbReference type="GO" id="GO:0016491">
    <property type="term" value="F:oxidoreductase activity"/>
    <property type="evidence" value="ECO:0007669"/>
    <property type="project" value="UniProtKB-KW"/>
</dbReference>
<dbReference type="PANTHER" id="PTHR44013">
    <property type="entry name" value="ZINC-TYPE ALCOHOL DEHYDROGENASE-LIKE PROTEIN C16A3.02C"/>
    <property type="match status" value="1"/>
</dbReference>
<dbReference type="Proteomes" id="UP000298649">
    <property type="component" value="Plasmid pAtCFBP7129a"/>
</dbReference>
<reference evidence="3 4" key="1">
    <citation type="submission" date="2019-04" db="EMBL/GenBank/DDBJ databases">
        <title>Complete genome sequence of Agrobacterium tumefaciens CFBP7129.</title>
        <authorList>
            <person name="Haryono M."/>
            <person name="Lin Y.-C."/>
            <person name="Lai E.-M."/>
            <person name="Kuo C.-H."/>
        </authorList>
    </citation>
    <scope>NUCLEOTIDE SEQUENCE [LARGE SCALE GENOMIC DNA]</scope>
    <source>
        <strain evidence="3 4">CFBP7129</strain>
        <plasmid evidence="4">patcfbp7129a</plasmid>
    </source>
</reference>
<organism evidence="3 4">
    <name type="scientific">Agrobacterium tumefaciens</name>
    <dbReference type="NCBI Taxonomy" id="358"/>
    <lineage>
        <taxon>Bacteria</taxon>
        <taxon>Pseudomonadati</taxon>
        <taxon>Pseudomonadota</taxon>
        <taxon>Alphaproteobacteria</taxon>
        <taxon>Hyphomicrobiales</taxon>
        <taxon>Rhizobiaceae</taxon>
        <taxon>Rhizobium/Agrobacterium group</taxon>
        <taxon>Agrobacterium</taxon>
        <taxon>Agrobacterium tumefaciens complex</taxon>
    </lineage>
</organism>
<dbReference type="SMART" id="SM00829">
    <property type="entry name" value="PKS_ER"/>
    <property type="match status" value="1"/>
</dbReference>
<dbReference type="Gene3D" id="3.90.180.10">
    <property type="entry name" value="Medium-chain alcohol dehydrogenases, catalytic domain"/>
    <property type="match status" value="1"/>
</dbReference>
<dbReference type="SUPFAM" id="SSF50129">
    <property type="entry name" value="GroES-like"/>
    <property type="match status" value="1"/>
</dbReference>
<dbReference type="PANTHER" id="PTHR44013:SF1">
    <property type="entry name" value="ZINC-TYPE ALCOHOL DEHYDROGENASE-LIKE PROTEIN C16A3.02C"/>
    <property type="match status" value="1"/>
</dbReference>
<name>A0A4D7Z177_AGRTU</name>
<evidence type="ECO:0000256" key="1">
    <source>
        <dbReference type="RuleBase" id="RU364000"/>
    </source>
</evidence>
<keyword evidence="1" id="KW-0479">Metal-binding</keyword>
<keyword evidence="1" id="KW-0560">Oxidoreductase</keyword>
<dbReference type="InterPro" id="IPR014182">
    <property type="entry name" value="ADH_Zn_typ-1"/>
</dbReference>
<dbReference type="Pfam" id="PF13602">
    <property type="entry name" value="ADH_zinc_N_2"/>
    <property type="match status" value="1"/>
</dbReference>
<evidence type="ECO:0000259" key="2">
    <source>
        <dbReference type="SMART" id="SM00829"/>
    </source>
</evidence>
<evidence type="ECO:0000313" key="3">
    <source>
        <dbReference type="EMBL" id="QCL97762.1"/>
    </source>
</evidence>
<proteinExistence type="inferred from homology"/>
<dbReference type="InterPro" id="IPR052733">
    <property type="entry name" value="Chloroplast_QOR"/>
</dbReference>
<sequence length="337" mass="35892">MKSVGIFHSLPIGDATALVERDIPEPKPGDMDLLVRVEAISVNPADYRVRQRKADDGAYQVLGWDVAGTVIEVGPGISGFSRGDAVFYTGDLMRPGGNSELHVVDGRIVARRPETLSAAAAAALPLTALTAWEALFERLGLSMASTGRTKTLLIVGGAGGVGSVAIQLARLVPGLKVIATASRPESVAWCERLGAHAVIDHFNNMGAQIAVRGLSPPDLILLTNSPDRHYPSLAELIVPQGAICSIVPFDTAPDLNLIMRKSVTFVWEFMFTRPMFQTSDMGEQGRILALVADLVEAGQLVSTEAENLGLINAENLRTAHARLEQGRTIGKLVLAGF</sequence>
<dbReference type="EMBL" id="CP039924">
    <property type="protein sequence ID" value="QCL97762.1"/>
    <property type="molecule type" value="Genomic_DNA"/>
</dbReference>
<dbReference type="NCBIfam" id="TIGR02817">
    <property type="entry name" value="adh_fam_1"/>
    <property type="match status" value="1"/>
</dbReference>
<feature type="domain" description="Enoyl reductase (ER)" evidence="2">
    <location>
        <begin position="13"/>
        <end position="334"/>
    </location>
</feature>
<dbReference type="InterPro" id="IPR011032">
    <property type="entry name" value="GroES-like_sf"/>
</dbReference>
<evidence type="ECO:0000313" key="4">
    <source>
        <dbReference type="Proteomes" id="UP000298649"/>
    </source>
</evidence>
<comment type="similarity">
    <text evidence="1">Belongs to the zinc-containing alcohol dehydrogenase family. Quinone oxidoreductase subfamily.</text>
</comment>
<dbReference type="InterPro" id="IPR036291">
    <property type="entry name" value="NAD(P)-bd_dom_sf"/>
</dbReference>